<dbReference type="AlphaFoldDB" id="A0A9P0D778"/>
<gene>
    <name evidence="1" type="ORF">PSYICH_LOCUS13141</name>
</gene>
<dbReference type="InterPro" id="IPR044925">
    <property type="entry name" value="His-Me_finger_sf"/>
</dbReference>
<proteinExistence type="predicted"/>
<dbReference type="OrthoDB" id="6602337at2759"/>
<dbReference type="PANTHER" id="PTHR31511:SF12">
    <property type="entry name" value="RHO TERMINATION FACTOR N-TERMINAL DOMAIN-CONTAINING PROTEIN"/>
    <property type="match status" value="1"/>
</dbReference>
<keyword evidence="2" id="KW-1185">Reference proteome</keyword>
<reference evidence="1" key="1">
    <citation type="submission" date="2022-01" db="EMBL/GenBank/DDBJ databases">
        <authorList>
            <person name="King R."/>
        </authorList>
    </citation>
    <scope>NUCLEOTIDE SEQUENCE</scope>
</reference>
<dbReference type="Gene3D" id="3.40.1800.10">
    <property type="entry name" value="His-Me finger endonucleases"/>
    <property type="match status" value="1"/>
</dbReference>
<dbReference type="InterPro" id="IPR012337">
    <property type="entry name" value="RNaseH-like_sf"/>
</dbReference>
<dbReference type="GO" id="GO:0071897">
    <property type="term" value="P:DNA biosynthetic process"/>
    <property type="evidence" value="ECO:0007669"/>
    <property type="project" value="UniProtKB-ARBA"/>
</dbReference>
<dbReference type="InterPro" id="IPR038563">
    <property type="entry name" value="Endonuclease_7_sf"/>
</dbReference>
<evidence type="ECO:0000313" key="2">
    <source>
        <dbReference type="Proteomes" id="UP001153636"/>
    </source>
</evidence>
<name>A0A9P0D778_9CUCU</name>
<dbReference type="Proteomes" id="UP001153636">
    <property type="component" value="Chromosome 7"/>
</dbReference>
<dbReference type="PANTHER" id="PTHR31511">
    <property type="entry name" value="PROTEIN CBG23764"/>
    <property type="match status" value="1"/>
</dbReference>
<sequence length="1276" mass="149213">MNSEKICDISDEIINKFKNIKQILIQDFSIKEKEVWLKHIKSNIKLCNKAIRNSDVSIGSLRKLQTNLGHLKVFQTSIQNLSQNHVGKGLGTKKNKISGRVKWMDLCSAFKGRVRTGIIINLKHKDLGQFLTDSQILFSNRIKKMLKTMNTLKVNCCFCGEFLKQGIDQDKTDFKYFNTANAIIDEGTDISDWFQNNIEDKINNKLSEFSEKDSGWALSKIISLEVNINKFEMGNGGSSYIKLPKQIENKKACVNIQNNDNACFYWAIVSALYPVNQNITRPSSYIHYNKVLKTDNFEMPMIIKNVSKFEKLNDISVNIYMLELGQKENKTFYTVLPARLTTSKLVKHVNLLLIQNIYYRKIKDYEALPKKTENTDIKYHYCWIKSMSRLLSNQLSKKGHKKFICDRCLNYFSSQDKLNTHSIFCEKRNNCKISFPKDMTVKFQDFVYKQKVPFIVYADFETMLIPYTDKSNLHINTHKYQHHKPYSAGYYLKCDYDNNLSYYKSYEGIDCMDWFAKQMSYLAKKIYSKIKNIEPITENPDINSTNCHICEKPFSIDDVIVRDHNHFTGHFRGFAHQLCNLHFMKKFVVPIVFHNLSGYDSHFIIKDLARRGKISLLPINKEKYISFTLFDSDTEIKFRFIDSLRFMGASLDELASSLQIGDLQNLNNEFKDLEPETFSLITRKGVFCYDYVDSIEKLKDTELPNIDSFFNRLLNSNITDSQYEHAKMVWKAFNIKNLSEYSQLYLKTDIMLLADVFETFRATSRETYGLDPAWYYTMPGYTWSCMLKYTKIELELLDSVDKIMFIEDGLRGGISQCCSRFSEANNKYLPNYNPTKQSKYLLYLDANNLYGWAMSEYLPYGGFEWTDTNIDVTTIPDDSPIGYMLKVDLEYPENIHDLHKDLPFCAERRIPKNSKLPKLMTTLYPKKNYVIHYRNLKQAIENGLVLKKIHTVLKFKQSVWMKSYIELNTRLRAQAVTEFQKNNYKLMNNAVFGKTMENIRKHRLIRIISEWNGRYGAKNMISCPQFHSRAIFDDSLMAIELQKTEIVFNKPLYVGMTILDISKTLIYKFHYEFMLEKFSTDQIKLLYTDTDSLLYEITCNDVYEEIIKANISKFDTSDYDLNNVYNMPLANKKIVGLMKDETKGKIITHFVGLRSKMYSFKLHVTEKEKDQEQNKLKQKQLDEITIQKTIKNIGVTKKSKGVKYDVVKNKITFDDYLHCLEENKSISETQRNILSFAHNVFSVEQTKIVLNPNDNKRHLIANSYDTLPLGHYSIME</sequence>
<accession>A0A9P0D778</accession>
<dbReference type="InterPro" id="IPR043502">
    <property type="entry name" value="DNA/RNA_pol_sf"/>
</dbReference>
<evidence type="ECO:0008006" key="3">
    <source>
        <dbReference type="Google" id="ProtNLM"/>
    </source>
</evidence>
<dbReference type="EMBL" id="OV651819">
    <property type="protein sequence ID" value="CAH1113129.1"/>
    <property type="molecule type" value="Genomic_DNA"/>
</dbReference>
<dbReference type="GO" id="GO:0042575">
    <property type="term" value="C:DNA polymerase complex"/>
    <property type="evidence" value="ECO:0007669"/>
    <property type="project" value="UniProtKB-ARBA"/>
</dbReference>
<evidence type="ECO:0000313" key="1">
    <source>
        <dbReference type="EMBL" id="CAH1113129.1"/>
    </source>
</evidence>
<protein>
    <recommendedName>
        <fullName evidence="3">DNA-directed DNA polymerase</fullName>
    </recommendedName>
</protein>
<dbReference type="SUPFAM" id="SSF53098">
    <property type="entry name" value="Ribonuclease H-like"/>
    <property type="match status" value="1"/>
</dbReference>
<dbReference type="SUPFAM" id="SSF54060">
    <property type="entry name" value="His-Me finger endonucleases"/>
    <property type="match status" value="1"/>
</dbReference>
<dbReference type="SUPFAM" id="SSF56672">
    <property type="entry name" value="DNA/RNA polymerases"/>
    <property type="match status" value="1"/>
</dbReference>
<organism evidence="1 2">
    <name type="scientific">Psylliodes chrysocephalus</name>
    <dbReference type="NCBI Taxonomy" id="3402493"/>
    <lineage>
        <taxon>Eukaryota</taxon>
        <taxon>Metazoa</taxon>
        <taxon>Ecdysozoa</taxon>
        <taxon>Arthropoda</taxon>
        <taxon>Hexapoda</taxon>
        <taxon>Insecta</taxon>
        <taxon>Pterygota</taxon>
        <taxon>Neoptera</taxon>
        <taxon>Endopterygota</taxon>
        <taxon>Coleoptera</taxon>
        <taxon>Polyphaga</taxon>
        <taxon>Cucujiformia</taxon>
        <taxon>Chrysomeloidea</taxon>
        <taxon>Chrysomelidae</taxon>
        <taxon>Galerucinae</taxon>
        <taxon>Alticini</taxon>
        <taxon>Psylliodes</taxon>
    </lineage>
</organism>